<keyword evidence="9" id="KW-0472">Membrane</keyword>
<evidence type="ECO:0000256" key="14">
    <source>
        <dbReference type="SAM" id="MobiDB-lite"/>
    </source>
</evidence>
<feature type="region of interest" description="Disordered" evidence="14">
    <location>
        <begin position="1331"/>
        <end position="1382"/>
    </location>
</feature>
<keyword evidence="6 13" id="KW-0130">Cell adhesion</keyword>
<dbReference type="OrthoDB" id="5317514at2759"/>
<dbReference type="InterPro" id="IPR013517">
    <property type="entry name" value="FG-GAP"/>
</dbReference>
<keyword evidence="10 13" id="KW-0675">Receptor</keyword>
<dbReference type="InterPro" id="IPR048285">
    <property type="entry name" value="Integrin_alpha_Ig-like_2"/>
</dbReference>
<feature type="region of interest" description="Disordered" evidence="14">
    <location>
        <begin position="1226"/>
        <end position="1249"/>
    </location>
</feature>
<dbReference type="Pfam" id="PF20805">
    <property type="entry name" value="Integrin_A_Ig_2"/>
    <property type="match status" value="1"/>
</dbReference>
<keyword evidence="3" id="KW-0812">Transmembrane</keyword>
<dbReference type="Pfam" id="PF20806">
    <property type="entry name" value="Integrin_A_Ig_3"/>
    <property type="match status" value="1"/>
</dbReference>
<dbReference type="InterPro" id="IPR032695">
    <property type="entry name" value="Integrin_dom_sf"/>
</dbReference>
<dbReference type="EMBL" id="OU893342">
    <property type="protein sequence ID" value="CAG9784049.1"/>
    <property type="molecule type" value="Genomic_DNA"/>
</dbReference>
<keyword evidence="11" id="KW-0325">Glycoprotein</keyword>
<keyword evidence="5" id="KW-0677">Repeat</keyword>
<reference evidence="18" key="2">
    <citation type="submission" date="2022-10" db="EMBL/GenBank/DDBJ databases">
        <authorList>
            <consortium name="ENA_rothamsted_submissions"/>
            <consortium name="culmorum"/>
            <person name="King R."/>
        </authorList>
    </citation>
    <scope>NUCLEOTIDE SEQUENCE</scope>
</reference>
<evidence type="ECO:0000256" key="11">
    <source>
        <dbReference type="ARBA" id="ARBA00023180"/>
    </source>
</evidence>
<dbReference type="GO" id="GO:0009897">
    <property type="term" value="C:external side of plasma membrane"/>
    <property type="evidence" value="ECO:0007669"/>
    <property type="project" value="TreeGrafter"/>
</dbReference>
<feature type="compositionally biased region" description="Low complexity" evidence="14">
    <location>
        <begin position="934"/>
        <end position="962"/>
    </location>
</feature>
<evidence type="ECO:0000259" key="17">
    <source>
        <dbReference type="Pfam" id="PF20806"/>
    </source>
</evidence>
<evidence type="ECO:0000256" key="13">
    <source>
        <dbReference type="RuleBase" id="RU003762"/>
    </source>
</evidence>
<feature type="compositionally biased region" description="Low complexity" evidence="14">
    <location>
        <begin position="1226"/>
        <end position="1238"/>
    </location>
</feature>
<feature type="domain" description="Integrin alpha first immunoglubulin-like" evidence="15">
    <location>
        <begin position="428"/>
        <end position="577"/>
    </location>
</feature>
<keyword evidence="19" id="KW-1185">Reference proteome</keyword>
<dbReference type="InterPro" id="IPR013649">
    <property type="entry name" value="Integrin_alpha_Ig-like_1"/>
</dbReference>
<evidence type="ECO:0000256" key="12">
    <source>
        <dbReference type="PROSITE-ProRule" id="PRU00803"/>
    </source>
</evidence>
<evidence type="ECO:0000256" key="6">
    <source>
        <dbReference type="ARBA" id="ARBA00022889"/>
    </source>
</evidence>
<dbReference type="SUPFAM" id="SSF69179">
    <property type="entry name" value="Integrin domains"/>
    <property type="match status" value="3"/>
</dbReference>
<keyword evidence="7" id="KW-1133">Transmembrane helix</keyword>
<name>A0A9N9QVA9_9NEOP</name>
<sequence length="1382" mass="150429">MRILRSVIYQVEQPHFVSLIRVCLSGCRVRICACDAITLFYNGKCITAYFISPARVHEIMWGFLQKRANRNAGIYPLKLTDVPAGDACAPRYVSFVSHKLNQRDPVGTCFVTKTSDVSKVEEISPCRTTSHGQRKTGVCQAGFSAAVSKDGERLFMGAPGSFYWQGRTLTIDLTIENFNYFMPNIPEEGQLYSRNTSQVILIATPEASPKYDDSYMGYSVTVGDFVGHGIQGVAVGVPRGADLKGLVVLYTRDLQNFKNITGSQIGAYFGYSLASGDIDGDGTDDIIIGAPMFTKKKSDGYEHGRVYIIYQGKDRSFMRHHARTGEISRGRFGLAVTSLGDINLDGFGDVAIGAPYSGENGRGIVYIYLGGRNGISEKPSQAITAEEISPSLTTFGFSLSGGVDLDNNNYTDLAVGAYKSDSIVFLKSRPVVKVMAEVKFMGESKTISLTEKGCTLSNGTQVACADVMFCLTYNGINVDQQINFEVTLDLDSRQKTTKRLFLMETRETTYKTHILLTQGHQECRDIKVYLDEEFRDKLTPIEVKMSYELITQPSGKVVPPVLDQTEEMEHTDSLNIPKNCGPDNICIPDLRLAVTTPTVNYVLGSGDNVNIDVRVENAGEDAFEAAYYLQLPAGVTYAKMERLDQERAHAAPVYCSVETRRQRGNATLKCDMGNPMPSRQKVVVKYTQRVHFRLVLEVDARVTALNFDMEANSTNPEQDTNYDNTMRLSIGVVIRAHLSVYGASDPPELHYNASLYGLDVSGDDARLGPQVIHKYNIKNEGPFTVEEAEIFVMWPYQTLAGENLMYMLEQPQWLGDMRCDVARHVNPENLRIQTQYISLLTKEKEAMMSSNLYSEVQINSGGGYYGQNIWEESSQAGGQHGSGHFGTNQATGSQSSSRFGAGQSSGSSFQESQSSSRHYGSSQSSGGHYGTGQYGTNRGSSVVSSQSSGGQYGTGQASSGSTVNKKYWSDSYGENFTVEEQEQIRRALAAAATNPAGEIVLDNGKVVRIRNITKYYDGQGRVISQSETSTEYGTLGREGENGSSFNVYANRGGIATGSGNSYSQSSGQGYVQGSNRYAQGGAYNRDSSQAAGQGFVHGSWGTTETVNADIMNAGSTSYRGASVTKVGDDDDDLEGFAANAALNPNNEFKIGMAEVSDSHGSSQNSAGVQSGVYQTGSRQGESVIRNGGYQGGASYQSGGASQASGGYQSRTGGGYSYSTRSGGQSYSYGTGYSSSSQERSTRRRRQDQVNSELKEILEKCEEKYKCEVLRCTTGRLVKGQEIWLALKSRINASVLNEGLWDSSCGPAPRMGTRQSTGVYPLKLSDVPLMVGEARDQPGGHTPRSSPPFRSAPKRAGPSRVGRHISETLETYPPDRAETCNAG</sequence>
<dbReference type="PANTHER" id="PTHR23220:SF133">
    <property type="entry name" value="INTEGRIN ALPHA-PS2"/>
    <property type="match status" value="1"/>
</dbReference>
<evidence type="ECO:0000256" key="7">
    <source>
        <dbReference type="ARBA" id="ARBA00022989"/>
    </source>
</evidence>
<dbReference type="PRINTS" id="PR01185">
    <property type="entry name" value="INTEGRINA"/>
</dbReference>
<dbReference type="PROSITE" id="PS51470">
    <property type="entry name" value="FG_GAP"/>
    <property type="match status" value="3"/>
</dbReference>
<evidence type="ECO:0000256" key="2">
    <source>
        <dbReference type="ARBA" id="ARBA00008054"/>
    </source>
</evidence>
<evidence type="ECO:0000313" key="18">
    <source>
        <dbReference type="EMBL" id="CAG9784049.1"/>
    </source>
</evidence>
<dbReference type="GO" id="GO:0005178">
    <property type="term" value="F:integrin binding"/>
    <property type="evidence" value="ECO:0007669"/>
    <property type="project" value="TreeGrafter"/>
</dbReference>
<dbReference type="Gene3D" id="2.60.40.1530">
    <property type="entry name" value="ntegrin, alpha v. Chain A, domain 4"/>
    <property type="match status" value="2"/>
</dbReference>
<dbReference type="Proteomes" id="UP001153714">
    <property type="component" value="Chromosome 11"/>
</dbReference>
<feature type="compositionally biased region" description="Polar residues" evidence="14">
    <location>
        <begin position="1158"/>
        <end position="1180"/>
    </location>
</feature>
<evidence type="ECO:0000259" key="16">
    <source>
        <dbReference type="Pfam" id="PF20805"/>
    </source>
</evidence>
<evidence type="ECO:0000256" key="4">
    <source>
        <dbReference type="ARBA" id="ARBA00022729"/>
    </source>
</evidence>
<dbReference type="GO" id="GO:0007160">
    <property type="term" value="P:cell-matrix adhesion"/>
    <property type="evidence" value="ECO:0007669"/>
    <property type="project" value="TreeGrafter"/>
</dbReference>
<evidence type="ECO:0000256" key="1">
    <source>
        <dbReference type="ARBA" id="ARBA00004479"/>
    </source>
</evidence>
<reference evidence="18" key="1">
    <citation type="submission" date="2021-12" db="EMBL/GenBank/DDBJ databases">
        <authorList>
            <person name="King R."/>
        </authorList>
    </citation>
    <scope>NUCLEOTIDE SEQUENCE</scope>
</reference>
<dbReference type="PANTHER" id="PTHR23220">
    <property type="entry name" value="INTEGRIN ALPHA"/>
    <property type="match status" value="1"/>
</dbReference>
<feature type="repeat" description="FG-GAP" evidence="12">
    <location>
        <begin position="255"/>
        <end position="318"/>
    </location>
</feature>
<proteinExistence type="inferred from homology"/>
<evidence type="ECO:0000313" key="19">
    <source>
        <dbReference type="Proteomes" id="UP001153714"/>
    </source>
</evidence>
<comment type="subcellular location">
    <subcellularLocation>
        <location evidence="1 13">Membrane</location>
        <topology evidence="1 13">Single-pass type I membrane protein</topology>
    </subcellularLocation>
</comment>
<dbReference type="GO" id="GO:0007157">
    <property type="term" value="P:heterophilic cell-cell adhesion via plasma membrane cell adhesion molecules"/>
    <property type="evidence" value="ECO:0007669"/>
    <property type="project" value="UniProtKB-ARBA"/>
</dbReference>
<dbReference type="InterPro" id="IPR013519">
    <property type="entry name" value="Int_alpha_beta-p"/>
</dbReference>
<evidence type="ECO:0008006" key="20">
    <source>
        <dbReference type="Google" id="ProtNLM"/>
    </source>
</evidence>
<accession>A0A9N9QVA9</accession>
<feature type="repeat" description="FG-GAP" evidence="12">
    <location>
        <begin position="381"/>
        <end position="443"/>
    </location>
</feature>
<feature type="region of interest" description="Disordered" evidence="14">
    <location>
        <begin position="875"/>
        <end position="963"/>
    </location>
</feature>
<keyword evidence="8 13" id="KW-0401">Integrin</keyword>
<gene>
    <name evidence="18" type="ORF">DIATSA_LOCUS2168</name>
</gene>
<dbReference type="Pfam" id="PF08441">
    <property type="entry name" value="Integrin_A_Ig_1"/>
    <property type="match status" value="1"/>
</dbReference>
<evidence type="ECO:0000259" key="15">
    <source>
        <dbReference type="Pfam" id="PF08441"/>
    </source>
</evidence>
<feature type="domain" description="Integrin alpha second immunoglobulin-like" evidence="16">
    <location>
        <begin position="580"/>
        <end position="730"/>
    </location>
</feature>
<keyword evidence="4" id="KW-0732">Signal</keyword>
<organism evidence="18 19">
    <name type="scientific">Diatraea saccharalis</name>
    <name type="common">sugarcane borer</name>
    <dbReference type="NCBI Taxonomy" id="40085"/>
    <lineage>
        <taxon>Eukaryota</taxon>
        <taxon>Metazoa</taxon>
        <taxon>Ecdysozoa</taxon>
        <taxon>Arthropoda</taxon>
        <taxon>Hexapoda</taxon>
        <taxon>Insecta</taxon>
        <taxon>Pterygota</taxon>
        <taxon>Neoptera</taxon>
        <taxon>Endopterygota</taxon>
        <taxon>Lepidoptera</taxon>
        <taxon>Glossata</taxon>
        <taxon>Ditrysia</taxon>
        <taxon>Pyraloidea</taxon>
        <taxon>Crambidae</taxon>
        <taxon>Crambinae</taxon>
        <taxon>Diatraea</taxon>
    </lineage>
</organism>
<dbReference type="GO" id="GO:0033627">
    <property type="term" value="P:cell adhesion mediated by integrin"/>
    <property type="evidence" value="ECO:0007669"/>
    <property type="project" value="TreeGrafter"/>
</dbReference>
<comment type="similarity">
    <text evidence="2 13">Belongs to the integrin alpha chain family.</text>
</comment>
<feature type="region of interest" description="Disordered" evidence="14">
    <location>
        <begin position="1155"/>
        <end position="1189"/>
    </location>
</feature>
<evidence type="ECO:0000256" key="9">
    <source>
        <dbReference type="ARBA" id="ARBA00023136"/>
    </source>
</evidence>
<dbReference type="InterPro" id="IPR028994">
    <property type="entry name" value="Integrin_alpha_N"/>
</dbReference>
<dbReference type="SUPFAM" id="SSF69318">
    <property type="entry name" value="Integrin alpha N-terminal domain"/>
    <property type="match status" value="1"/>
</dbReference>
<evidence type="ECO:0000256" key="5">
    <source>
        <dbReference type="ARBA" id="ARBA00022737"/>
    </source>
</evidence>
<evidence type="ECO:0000256" key="8">
    <source>
        <dbReference type="ARBA" id="ARBA00023037"/>
    </source>
</evidence>
<protein>
    <recommendedName>
        <fullName evidence="20">Integrin alpha-PS2</fullName>
    </recommendedName>
</protein>
<dbReference type="GO" id="GO:0048513">
    <property type="term" value="P:animal organ development"/>
    <property type="evidence" value="ECO:0007669"/>
    <property type="project" value="UniProtKB-ARBA"/>
</dbReference>
<evidence type="ECO:0000256" key="10">
    <source>
        <dbReference type="ARBA" id="ARBA00023170"/>
    </source>
</evidence>
<dbReference type="GO" id="GO:0007229">
    <property type="term" value="P:integrin-mediated signaling pathway"/>
    <property type="evidence" value="ECO:0007669"/>
    <property type="project" value="UniProtKB-KW"/>
</dbReference>
<dbReference type="InterPro" id="IPR048286">
    <property type="entry name" value="Integrin_alpha_Ig-like_3"/>
</dbReference>
<feature type="domain" description="Integrin alpha third immunoglobulin-like" evidence="17">
    <location>
        <begin position="738"/>
        <end position="836"/>
    </location>
</feature>
<feature type="repeat" description="FG-GAP" evidence="12">
    <location>
        <begin position="319"/>
        <end position="377"/>
    </location>
</feature>
<dbReference type="Pfam" id="PF01839">
    <property type="entry name" value="FG-GAP"/>
    <property type="match status" value="2"/>
</dbReference>
<dbReference type="SMART" id="SM00191">
    <property type="entry name" value="Int_alpha"/>
    <property type="match status" value="4"/>
</dbReference>
<dbReference type="InterPro" id="IPR000413">
    <property type="entry name" value="Integrin_alpha"/>
</dbReference>
<dbReference type="Gene3D" id="2.60.40.1510">
    <property type="entry name" value="ntegrin, alpha v. Chain A, domain 3"/>
    <property type="match status" value="1"/>
</dbReference>
<feature type="compositionally biased region" description="Low complexity" evidence="14">
    <location>
        <begin position="892"/>
        <end position="926"/>
    </location>
</feature>
<dbReference type="Gene3D" id="2.60.40.1460">
    <property type="entry name" value="Integrin domains. Chain A, domain 2"/>
    <property type="match status" value="1"/>
</dbReference>
<dbReference type="GO" id="GO:0008305">
    <property type="term" value="C:integrin complex"/>
    <property type="evidence" value="ECO:0007669"/>
    <property type="project" value="InterPro"/>
</dbReference>
<dbReference type="Gene3D" id="2.130.10.130">
    <property type="entry name" value="Integrin alpha, N-terminal"/>
    <property type="match status" value="1"/>
</dbReference>
<evidence type="ECO:0000256" key="3">
    <source>
        <dbReference type="ARBA" id="ARBA00022692"/>
    </source>
</evidence>
<feature type="compositionally biased region" description="Basic and acidic residues" evidence="14">
    <location>
        <begin position="1372"/>
        <end position="1382"/>
    </location>
</feature>